<reference evidence="2" key="1">
    <citation type="journal article" date="2014" name="Int. J. Syst. Evol. Microbiol.">
        <title>Complete genome sequence of Corynebacterium casei LMG S-19264T (=DSM 44701T), isolated from a smear-ripened cheese.</title>
        <authorList>
            <consortium name="US DOE Joint Genome Institute (JGI-PGF)"/>
            <person name="Walter F."/>
            <person name="Albersmeier A."/>
            <person name="Kalinowski J."/>
            <person name="Ruckert C."/>
        </authorList>
    </citation>
    <scope>NUCLEOTIDE SEQUENCE</scope>
    <source>
        <strain evidence="2">JCM 3086</strain>
    </source>
</reference>
<comment type="caution">
    <text evidence="2">The sequence shown here is derived from an EMBL/GenBank/DDBJ whole genome shotgun (WGS) entry which is preliminary data.</text>
</comment>
<keyword evidence="3" id="KW-1185">Reference proteome</keyword>
<name>A0A917P3H0_9ACTN</name>
<dbReference type="EMBL" id="BMQA01000044">
    <property type="protein sequence ID" value="GGJ53578.1"/>
    <property type="molecule type" value="Genomic_DNA"/>
</dbReference>
<organism evidence="2 3">
    <name type="scientific">Streptomyces brasiliensis</name>
    <dbReference type="NCBI Taxonomy" id="1954"/>
    <lineage>
        <taxon>Bacteria</taxon>
        <taxon>Bacillati</taxon>
        <taxon>Actinomycetota</taxon>
        <taxon>Actinomycetes</taxon>
        <taxon>Kitasatosporales</taxon>
        <taxon>Streptomycetaceae</taxon>
        <taxon>Streptomyces</taxon>
    </lineage>
</organism>
<reference evidence="2" key="2">
    <citation type="submission" date="2020-09" db="EMBL/GenBank/DDBJ databases">
        <authorList>
            <person name="Sun Q."/>
            <person name="Ohkuma M."/>
        </authorList>
    </citation>
    <scope>NUCLEOTIDE SEQUENCE</scope>
    <source>
        <strain evidence="2">JCM 3086</strain>
    </source>
</reference>
<dbReference type="AlphaFoldDB" id="A0A917P3H0"/>
<feature type="transmembrane region" description="Helical" evidence="1">
    <location>
        <begin position="86"/>
        <end position="103"/>
    </location>
</feature>
<keyword evidence="1" id="KW-0812">Transmembrane</keyword>
<proteinExistence type="predicted"/>
<evidence type="ECO:0000256" key="1">
    <source>
        <dbReference type="SAM" id="Phobius"/>
    </source>
</evidence>
<gene>
    <name evidence="2" type="ORF">GCM10010121_075440</name>
</gene>
<evidence type="ECO:0000313" key="3">
    <source>
        <dbReference type="Proteomes" id="UP000657574"/>
    </source>
</evidence>
<keyword evidence="1" id="KW-0472">Membrane</keyword>
<protein>
    <submittedName>
        <fullName evidence="2">Uncharacterized protein</fullName>
    </submittedName>
</protein>
<keyword evidence="1" id="KW-1133">Transmembrane helix</keyword>
<accession>A0A917P3H0</accession>
<evidence type="ECO:0000313" key="2">
    <source>
        <dbReference type="EMBL" id="GGJ53578.1"/>
    </source>
</evidence>
<dbReference type="Proteomes" id="UP000657574">
    <property type="component" value="Unassembled WGS sequence"/>
</dbReference>
<sequence length="104" mass="11516">MDMSVPESICSLLMPGTSLIGYRMTIKDFRRMLIEQEGVCAIRGVQLPQRDDAASSYFRAAQWPPAYLVGLGLISWQGGFGGQGHIALWWDIAVVAVFSLGIYY</sequence>